<dbReference type="EMBL" id="BARV01021370">
    <property type="protein sequence ID" value="GAI22875.1"/>
    <property type="molecule type" value="Genomic_DNA"/>
</dbReference>
<dbReference type="AlphaFoldDB" id="X1N7N4"/>
<reference evidence="1" key="1">
    <citation type="journal article" date="2014" name="Front. Microbiol.">
        <title>High frequency of phylogenetically diverse reductive dehalogenase-homologous genes in deep subseafloor sedimentary metagenomes.</title>
        <authorList>
            <person name="Kawai M."/>
            <person name="Futagami T."/>
            <person name="Toyoda A."/>
            <person name="Takaki Y."/>
            <person name="Nishi S."/>
            <person name="Hori S."/>
            <person name="Arai W."/>
            <person name="Tsubouchi T."/>
            <person name="Morono Y."/>
            <person name="Uchiyama I."/>
            <person name="Ito T."/>
            <person name="Fujiyama A."/>
            <person name="Inagaki F."/>
            <person name="Takami H."/>
        </authorList>
    </citation>
    <scope>NUCLEOTIDE SEQUENCE</scope>
    <source>
        <strain evidence="1">Expedition CK06-06</strain>
    </source>
</reference>
<name>X1N7N4_9ZZZZ</name>
<evidence type="ECO:0000313" key="1">
    <source>
        <dbReference type="EMBL" id="GAI22875.1"/>
    </source>
</evidence>
<feature type="non-terminal residue" evidence="1">
    <location>
        <position position="57"/>
    </location>
</feature>
<accession>X1N7N4</accession>
<protein>
    <submittedName>
        <fullName evidence="1">Uncharacterized protein</fullName>
    </submittedName>
</protein>
<organism evidence="1">
    <name type="scientific">marine sediment metagenome</name>
    <dbReference type="NCBI Taxonomy" id="412755"/>
    <lineage>
        <taxon>unclassified sequences</taxon>
        <taxon>metagenomes</taxon>
        <taxon>ecological metagenomes</taxon>
    </lineage>
</organism>
<proteinExistence type="predicted"/>
<sequence>MPEVWACANRAGKADKNRLPELRSYLYFALVWSRGDRRENYAYARKCSIDRPAKGTE</sequence>
<gene>
    <name evidence="1" type="ORF">S06H3_35426</name>
</gene>
<comment type="caution">
    <text evidence="1">The sequence shown here is derived from an EMBL/GenBank/DDBJ whole genome shotgun (WGS) entry which is preliminary data.</text>
</comment>